<evidence type="ECO:0000313" key="3">
    <source>
        <dbReference type="EMBL" id="RNI39025.1"/>
    </source>
</evidence>
<name>A0A3M9NNE5_9BACT</name>
<keyword evidence="1" id="KW-0802">TPR repeat</keyword>
<reference evidence="3 4" key="1">
    <citation type="submission" date="2018-11" db="EMBL/GenBank/DDBJ databases">
        <title>Draft genome sequence of Ferruginibacter sp. BO-59.</title>
        <authorList>
            <person name="Im W.T."/>
        </authorList>
    </citation>
    <scope>NUCLEOTIDE SEQUENCE [LARGE SCALE GENOMIC DNA]</scope>
    <source>
        <strain evidence="3 4">BO-59</strain>
    </source>
</reference>
<keyword evidence="2" id="KW-0472">Membrane</keyword>
<sequence length="235" mass="26188">MAAKKAHTHEVDVVDKVRGFWAVYSKPVTYIGSAIIIFFIGWMIYKYMFKVPKQEKADKVVFVTQKYFNEFTGATDSAKILLATKVLNGDGTNPGALRIINQYSGTPAANLCEYYAGACYLQLGQYAKSIKFLKDFDANGADQIKSRALGMMGDASAELNKNEDALDYYQKAANVNDKDTYTSSEFLFRAALFAESIGKQKDAISLFKKLKTSYPLSPKAAEVDRYLARLGEFSE</sequence>
<dbReference type="Gene3D" id="1.25.40.10">
    <property type="entry name" value="Tetratricopeptide repeat domain"/>
    <property type="match status" value="1"/>
</dbReference>
<dbReference type="InterPro" id="IPR019734">
    <property type="entry name" value="TPR_rpt"/>
</dbReference>
<protein>
    <submittedName>
        <fullName evidence="3">Tetratricopeptide repeat protein</fullName>
    </submittedName>
</protein>
<keyword evidence="2" id="KW-0812">Transmembrane</keyword>
<organism evidence="3 4">
    <name type="scientific">Hanamia caeni</name>
    <dbReference type="NCBI Taxonomy" id="2294116"/>
    <lineage>
        <taxon>Bacteria</taxon>
        <taxon>Pseudomonadati</taxon>
        <taxon>Bacteroidota</taxon>
        <taxon>Chitinophagia</taxon>
        <taxon>Chitinophagales</taxon>
        <taxon>Chitinophagaceae</taxon>
        <taxon>Hanamia</taxon>
    </lineage>
</organism>
<dbReference type="Proteomes" id="UP000267223">
    <property type="component" value="Unassembled WGS sequence"/>
</dbReference>
<comment type="caution">
    <text evidence="3">The sequence shown here is derived from an EMBL/GenBank/DDBJ whole genome shotgun (WGS) entry which is preliminary data.</text>
</comment>
<dbReference type="SUPFAM" id="SSF48452">
    <property type="entry name" value="TPR-like"/>
    <property type="match status" value="1"/>
</dbReference>
<keyword evidence="4" id="KW-1185">Reference proteome</keyword>
<accession>A0A3M9NNE5</accession>
<dbReference type="RefSeq" id="WP_123119589.1">
    <property type="nucleotide sequence ID" value="NZ_RJJR01000002.1"/>
</dbReference>
<dbReference type="InterPro" id="IPR011990">
    <property type="entry name" value="TPR-like_helical_dom_sf"/>
</dbReference>
<proteinExistence type="predicted"/>
<evidence type="ECO:0000313" key="4">
    <source>
        <dbReference type="Proteomes" id="UP000267223"/>
    </source>
</evidence>
<dbReference type="OrthoDB" id="9808622at2"/>
<dbReference type="PROSITE" id="PS50005">
    <property type="entry name" value="TPR"/>
    <property type="match status" value="1"/>
</dbReference>
<dbReference type="EMBL" id="RJJR01000002">
    <property type="protein sequence ID" value="RNI39025.1"/>
    <property type="molecule type" value="Genomic_DNA"/>
</dbReference>
<feature type="repeat" description="TPR" evidence="1">
    <location>
        <begin position="146"/>
        <end position="179"/>
    </location>
</feature>
<evidence type="ECO:0000256" key="2">
    <source>
        <dbReference type="SAM" id="Phobius"/>
    </source>
</evidence>
<dbReference type="Pfam" id="PF13174">
    <property type="entry name" value="TPR_6"/>
    <property type="match status" value="1"/>
</dbReference>
<gene>
    <name evidence="3" type="ORF">EFY79_05045</name>
</gene>
<feature type="transmembrane region" description="Helical" evidence="2">
    <location>
        <begin position="28"/>
        <end position="49"/>
    </location>
</feature>
<keyword evidence="2" id="KW-1133">Transmembrane helix</keyword>
<dbReference type="AlphaFoldDB" id="A0A3M9NNE5"/>
<evidence type="ECO:0000256" key="1">
    <source>
        <dbReference type="PROSITE-ProRule" id="PRU00339"/>
    </source>
</evidence>
<dbReference type="Pfam" id="PF13181">
    <property type="entry name" value="TPR_8"/>
    <property type="match status" value="1"/>
</dbReference>